<dbReference type="eggNOG" id="arCOG04638">
    <property type="taxonomic scope" value="Archaea"/>
</dbReference>
<feature type="transmembrane region" description="Helical" evidence="1">
    <location>
        <begin position="227"/>
        <end position="248"/>
    </location>
</feature>
<evidence type="ECO:0000313" key="4">
    <source>
        <dbReference type="Proteomes" id="UP000016986"/>
    </source>
</evidence>
<proteinExistence type="predicted"/>
<keyword evidence="1" id="KW-1133">Transmembrane helix</keyword>
<feature type="transmembrane region" description="Helical" evidence="1">
    <location>
        <begin position="194"/>
        <end position="215"/>
    </location>
</feature>
<gene>
    <name evidence="3" type="ORF">MBEHAL_0866</name>
</gene>
<feature type="transmembrane region" description="Helical" evidence="1">
    <location>
        <begin position="159"/>
        <end position="182"/>
    </location>
</feature>
<reference evidence="3 4" key="1">
    <citation type="submission" date="2013-09" db="EMBL/GenBank/DDBJ databases">
        <title>Whole genome sequencing of Halarchaeum acidiphilum strain MH1-52-1.</title>
        <authorList>
            <person name="Shimane Y."/>
            <person name="Minegishi H."/>
            <person name="Nishi S."/>
            <person name="Echigo A."/>
            <person name="Shuto A."/>
            <person name="Konishi M."/>
            <person name="Ito T."/>
            <person name="Ohkuma M."/>
            <person name="Ohta Y."/>
            <person name="Nagano Y."/>
            <person name="Tsubouchi T."/>
            <person name="Mori K."/>
            <person name="Usui K."/>
            <person name="Kamekura M."/>
            <person name="Usami R."/>
            <person name="Takaki Y."/>
            <person name="Hatada Y."/>
        </authorList>
    </citation>
    <scope>NUCLEOTIDE SEQUENCE [LARGE SCALE GENOMIC DNA]</scope>
    <source>
        <strain evidence="3 4">JCM 16109</strain>
    </source>
</reference>
<sequence length="262" mass="26191">MPALVAPAELALFALVGLLGGAHCLGMCGPLVTSYAERMPSDDRGRGPSWFELRQHALFNAGRTASYAVVGGLLGLLGATVYAGAGVALGGSGDLLRGAVGVCVGLLVIAVGLTRVLGRDRLATVVPFSIGTGGAGALFSRVAGVATARVDDYANGPKIALLGAIHAFLPCPLLYPAFVYALGQGDPVAGALDLAALGIGTMPTMVLYGTVLGSVPAARRAAAHRVLGAAFVALGFVPLLAGLGLLGLPVPHVPIPHYTATP</sequence>
<feature type="domain" description="Urease accessory protein UreH-like transmembrane" evidence="2">
    <location>
        <begin position="13"/>
        <end position="236"/>
    </location>
</feature>
<dbReference type="InterPro" id="IPR039447">
    <property type="entry name" value="UreH-like_TM_dom"/>
</dbReference>
<dbReference type="PANTHER" id="PTHR42208:SF1">
    <property type="entry name" value="HEAVY METAL TRANSPORTER"/>
    <property type="match status" value="1"/>
</dbReference>
<keyword evidence="1" id="KW-0472">Membrane</keyword>
<feature type="transmembrane region" description="Helical" evidence="1">
    <location>
        <begin position="95"/>
        <end position="113"/>
    </location>
</feature>
<dbReference type="Pfam" id="PF13386">
    <property type="entry name" value="DsbD_2"/>
    <property type="match status" value="1"/>
</dbReference>
<evidence type="ECO:0000259" key="2">
    <source>
        <dbReference type="Pfam" id="PF13386"/>
    </source>
</evidence>
<evidence type="ECO:0000313" key="3">
    <source>
        <dbReference type="EMBL" id="GAD52106.1"/>
    </source>
</evidence>
<protein>
    <recommendedName>
        <fullName evidence="2">Urease accessory protein UreH-like transmembrane domain-containing protein</fullName>
    </recommendedName>
</protein>
<dbReference type="Proteomes" id="UP000016986">
    <property type="component" value="Unassembled WGS sequence"/>
</dbReference>
<name>U2YEB4_9EURY</name>
<organism evidence="3 4">
    <name type="scientific">Halarchaeum acidiphilum MH1-52-1</name>
    <dbReference type="NCBI Taxonomy" id="1261545"/>
    <lineage>
        <taxon>Archaea</taxon>
        <taxon>Methanobacteriati</taxon>
        <taxon>Methanobacteriota</taxon>
        <taxon>Stenosarchaea group</taxon>
        <taxon>Halobacteria</taxon>
        <taxon>Halobacteriales</taxon>
        <taxon>Halobacteriaceae</taxon>
    </lineage>
</organism>
<dbReference type="RefSeq" id="WP_021779910.1">
    <property type="nucleotide sequence ID" value="NZ_BATA01000015.1"/>
</dbReference>
<keyword evidence="1" id="KW-0812">Transmembrane</keyword>
<feature type="transmembrane region" description="Helical" evidence="1">
    <location>
        <begin position="65"/>
        <end position="88"/>
    </location>
</feature>
<accession>U2YEB4</accession>
<dbReference type="PANTHER" id="PTHR42208">
    <property type="entry name" value="HEAVY METAL TRANSPORTER-RELATED"/>
    <property type="match status" value="1"/>
</dbReference>
<comment type="caution">
    <text evidence="3">The sequence shown here is derived from an EMBL/GenBank/DDBJ whole genome shotgun (WGS) entry which is preliminary data.</text>
</comment>
<keyword evidence="4" id="KW-1185">Reference proteome</keyword>
<dbReference type="EMBL" id="BATA01000015">
    <property type="protein sequence ID" value="GAD52106.1"/>
    <property type="molecule type" value="Genomic_DNA"/>
</dbReference>
<dbReference type="OrthoDB" id="162718at2157"/>
<evidence type="ECO:0000256" key="1">
    <source>
        <dbReference type="SAM" id="Phobius"/>
    </source>
</evidence>
<dbReference type="AlphaFoldDB" id="U2YEB4"/>